<evidence type="ECO:0000259" key="7">
    <source>
        <dbReference type="PROSITE" id="PS50001"/>
    </source>
</evidence>
<feature type="compositionally biased region" description="Low complexity" evidence="6">
    <location>
        <begin position="503"/>
        <end position="542"/>
    </location>
</feature>
<evidence type="ECO:0000256" key="5">
    <source>
        <dbReference type="PROSITE-ProRule" id="PRU00191"/>
    </source>
</evidence>
<feature type="compositionally biased region" description="Acidic residues" evidence="6">
    <location>
        <begin position="631"/>
        <end position="659"/>
    </location>
</feature>
<feature type="compositionally biased region" description="Low complexity" evidence="6">
    <location>
        <begin position="1055"/>
        <end position="1084"/>
    </location>
</feature>
<evidence type="ECO:0000256" key="3">
    <source>
        <dbReference type="ARBA" id="ARBA00057390"/>
    </source>
</evidence>
<dbReference type="InterPro" id="IPR036860">
    <property type="entry name" value="SH2_dom_sf"/>
</dbReference>
<feature type="region of interest" description="Disordered" evidence="6">
    <location>
        <begin position="1237"/>
        <end position="1268"/>
    </location>
</feature>
<gene>
    <name evidence="9" type="primary">LOC100645988</name>
</gene>
<dbReference type="RefSeq" id="XP_003396092.2">
    <property type="nucleotide sequence ID" value="XM_003396044.4"/>
</dbReference>
<evidence type="ECO:0000256" key="2">
    <source>
        <dbReference type="ARBA" id="ARBA00022999"/>
    </source>
</evidence>
<feature type="domain" description="SH2" evidence="7">
    <location>
        <begin position="1296"/>
        <end position="1392"/>
    </location>
</feature>
<evidence type="ECO:0000256" key="1">
    <source>
        <dbReference type="ARBA" id="ARBA00022553"/>
    </source>
</evidence>
<evidence type="ECO:0000256" key="6">
    <source>
        <dbReference type="SAM" id="MobiDB-lite"/>
    </source>
</evidence>
<dbReference type="CTD" id="32202"/>
<feature type="compositionally biased region" description="Polar residues" evidence="6">
    <location>
        <begin position="125"/>
        <end position="138"/>
    </location>
</feature>
<feature type="region of interest" description="Disordered" evidence="6">
    <location>
        <begin position="626"/>
        <end position="661"/>
    </location>
</feature>
<dbReference type="Proteomes" id="UP000835206">
    <property type="component" value="Chromosome 6"/>
</dbReference>
<dbReference type="PANTHER" id="PTHR15127">
    <property type="entry name" value="HEAVYWEIGHT, ISOFORM A"/>
    <property type="match status" value="1"/>
</dbReference>
<proteinExistence type="predicted"/>
<name>A0A9B0F494_BOMTE</name>
<dbReference type="SMART" id="SM00252">
    <property type="entry name" value="SH2"/>
    <property type="match status" value="1"/>
</dbReference>
<feature type="compositionally biased region" description="Gly residues" evidence="6">
    <location>
        <begin position="1246"/>
        <end position="1256"/>
    </location>
</feature>
<organism evidence="8 9">
    <name type="scientific">Bombus terrestris</name>
    <name type="common">Buff-tailed bumblebee</name>
    <name type="synonym">Apis terrestris</name>
    <dbReference type="NCBI Taxonomy" id="30195"/>
    <lineage>
        <taxon>Eukaryota</taxon>
        <taxon>Metazoa</taxon>
        <taxon>Ecdysozoa</taxon>
        <taxon>Arthropoda</taxon>
        <taxon>Hexapoda</taxon>
        <taxon>Insecta</taxon>
        <taxon>Pterygota</taxon>
        <taxon>Neoptera</taxon>
        <taxon>Endopterygota</taxon>
        <taxon>Hymenoptera</taxon>
        <taxon>Apocrita</taxon>
        <taxon>Aculeata</taxon>
        <taxon>Apoidea</taxon>
        <taxon>Anthophila</taxon>
        <taxon>Apidae</taxon>
        <taxon>Bombus</taxon>
        <taxon>Bombus</taxon>
    </lineage>
</organism>
<feature type="compositionally biased region" description="Low complexity" evidence="6">
    <location>
        <begin position="951"/>
        <end position="1001"/>
    </location>
</feature>
<feature type="region of interest" description="Disordered" evidence="6">
    <location>
        <begin position="945"/>
        <end position="1008"/>
    </location>
</feature>
<comment type="function">
    <text evidence="3">May function as an adapter protein.</text>
</comment>
<keyword evidence="2 5" id="KW-0727">SH2 domain</keyword>
<feature type="region of interest" description="Disordered" evidence="6">
    <location>
        <begin position="113"/>
        <end position="140"/>
    </location>
</feature>
<feature type="region of interest" description="Disordered" evidence="6">
    <location>
        <begin position="894"/>
        <end position="927"/>
    </location>
</feature>
<protein>
    <recommendedName>
        <fullName evidence="4">SH2 domain-containing adapter protein D</fullName>
    </recommendedName>
</protein>
<dbReference type="Gene3D" id="3.30.505.10">
    <property type="entry name" value="SH2 domain"/>
    <property type="match status" value="1"/>
</dbReference>
<dbReference type="PANTHER" id="PTHR15127:SF32">
    <property type="entry name" value="HEAVYWEIGHT, ISOFORM A"/>
    <property type="match status" value="1"/>
</dbReference>
<feature type="compositionally biased region" description="Polar residues" evidence="6">
    <location>
        <begin position="1029"/>
        <end position="1052"/>
    </location>
</feature>
<feature type="compositionally biased region" description="Polar residues" evidence="6">
    <location>
        <begin position="697"/>
        <end position="717"/>
    </location>
</feature>
<reference evidence="9" key="1">
    <citation type="submission" date="2025-08" db="UniProtKB">
        <authorList>
            <consortium name="RefSeq"/>
        </authorList>
    </citation>
    <scope>IDENTIFICATION</scope>
</reference>
<keyword evidence="8" id="KW-1185">Reference proteome</keyword>
<dbReference type="InterPro" id="IPR000980">
    <property type="entry name" value="SH2"/>
</dbReference>
<dbReference type="KEGG" id="bter:100645988"/>
<dbReference type="FunFam" id="3.30.505.10:FF:000058">
    <property type="entry name" value="SH2 domain-containing adapter protein D"/>
    <property type="match status" value="1"/>
</dbReference>
<evidence type="ECO:0000313" key="9">
    <source>
        <dbReference type="RefSeq" id="XP_003396092.2"/>
    </source>
</evidence>
<dbReference type="SUPFAM" id="SSF55550">
    <property type="entry name" value="SH2 domain"/>
    <property type="match status" value="1"/>
</dbReference>
<feature type="region of interest" description="Disordered" evidence="6">
    <location>
        <begin position="781"/>
        <end position="811"/>
    </location>
</feature>
<dbReference type="PRINTS" id="PR00401">
    <property type="entry name" value="SH2DOMAIN"/>
</dbReference>
<feature type="region of interest" description="Disordered" evidence="6">
    <location>
        <begin position="464"/>
        <end position="554"/>
    </location>
</feature>
<feature type="region of interest" description="Disordered" evidence="6">
    <location>
        <begin position="1029"/>
        <end position="1097"/>
    </location>
</feature>
<sequence>MERVWRRVQGAGRRGATARCGCPVQPCQLHVDQRAKRGGGRKSRGGPQTIVCGCQVQPCPVHPVLIRVRRTRPAVGNCDCPPESQPCPHVPRTSAVRRIRRCDCPERPCRHSAGNGGTRHRLPVQPSSPTFSQASQPNQQQQQQQQQQPCECAERINCTHTGGGECECSEEAKPCSHTVRQRRSRRTCDCSGSGTQPCSHKPQHEGRIKRVKCRVRRAGCAMARCTAELAMLHLHWGLATECAPCRPRALTRRLCRRQQSDNELYRSNSFKFERFERSKDECATPLRKQVSLCDDYSLPVDFVNKRRPASAAGATSTVQWALPSPTIENAEVEVVEQYSDPRDSKNKAYVEPGAETSLPTIYSKVNRNYCRPYTDPSASGSSCEDDEDGRRVDIRKRKNSLYASSSTRALSVDREKELSSVDGAVVDCVALVHLTDQSPTESNQPVRHPSPYYYGDLFKVPDQISKSQPNRYRKSVSLDVPGERSRTPGIPKRNSVAGDGGSYSSQQQQQQQQQQQPQQQHYQQQQLQQQHPLQPQQHYQSQDLVSPTSGSEHAVPARNEILSSCIITEWDHTLMPPHRLLSHDLPTTVCTCVASAEEEEDELDQRQPQLTRHQVRKLRRTRRIDPQPILVEDEDDVEGEDEGEEEEEEDVEVEEDEEEMARQRHLYETAFDCKVNRSDDDLDDLDRVTNHPVLHSQIRSSSAIPVSRTSSSTDTSKQQQQQQQQVPYAGQSHSSKDRRKVVLLRPKPIPSRLQQQQQQQQQQQPDNISTLSQDIESLQINSSDEKTGSPRLPARGYTPSPPSTAPLPAKFHGNRDHLLLNIRSTPNLPCQPDHPRLKDLRLPVKSLLRAKDSPQSSEGSILEIKSRPKSFAQDNVESSQGRRFDQELILEFKGRPREERQRPRSLIRESKPIMEFKGRPHEAESDLLRPRRDVGLLEFKLRTSRRRAGYSSTESMATSSSGGSMESLRSSTSEGNRSTSSSESRHSTSLSSHSSDSGSTNCYHHHQQPSMTGFLTHHANKLHILSPISDKSSQEPASETSDNNRNNNSQKASPEENVTTENNVTASNNTNTNTGNTNTNSVTSPMDTSFKKRRTPQNKNLINLALQSSSSGDAEIQGSDSGISIESRAGIKCKPFGFHLLKPQLDNINLVDNEPELSDLPFDMPKLRRRRLLMQQDATTSGSATSVDLRDLPFDMPKLRRRLRCMQSTESSGSQASSSLSMRDVEPSALFGGGMARPKMTLNLDGGSGTSSGGNAGQPAPRKPGGLSLGLPLDINTARGSADLVDVDLPLERQGWYHGSITRIEAEAVLRLLREGSYLVRNSESTKQDYSLSLKSARGFMHMRIQKNEELNAYILGQFSKPFDSIPEMVRHFSVNRLPIRGAEHMCLLHPVIAQLL</sequence>
<accession>A0A9B0F494</accession>
<evidence type="ECO:0000313" key="8">
    <source>
        <dbReference type="Proteomes" id="UP000835206"/>
    </source>
</evidence>
<dbReference type="Pfam" id="PF00017">
    <property type="entry name" value="SH2"/>
    <property type="match status" value="1"/>
</dbReference>
<dbReference type="PROSITE" id="PS50001">
    <property type="entry name" value="SH2"/>
    <property type="match status" value="1"/>
</dbReference>
<dbReference type="SUPFAM" id="SSF81995">
    <property type="entry name" value="beta-sandwich domain of Sec23/24"/>
    <property type="match status" value="1"/>
</dbReference>
<dbReference type="OrthoDB" id="5914531at2759"/>
<keyword evidence="1" id="KW-0597">Phosphoprotein</keyword>
<feature type="region of interest" description="Disordered" evidence="6">
    <location>
        <begin position="693"/>
        <end position="739"/>
    </location>
</feature>
<dbReference type="InterPro" id="IPR051846">
    <property type="entry name" value="SH2_domain_adapters"/>
</dbReference>
<evidence type="ECO:0000256" key="4">
    <source>
        <dbReference type="ARBA" id="ARBA00074794"/>
    </source>
</evidence>
<dbReference type="GO" id="GO:0001784">
    <property type="term" value="F:phosphotyrosine residue binding"/>
    <property type="evidence" value="ECO:0007669"/>
    <property type="project" value="TreeGrafter"/>
</dbReference>
<dbReference type="CDD" id="cd09945">
    <property type="entry name" value="SH2_SHB_SHD_SHE_SHF_like"/>
    <property type="match status" value="1"/>
</dbReference>
<dbReference type="GeneID" id="100645988"/>